<sequence length="807" mass="85796">MPFEGSAEIFTSAPRGGMNEPKTDGPEADGNTMGDGSGTRFGRMLRELRQARGLTIEELAEASGVSGRAIGDMERGRSLRPQRGTVTAIAQGLALDEAAHAELLAVARAGRTGSRPPAAVSASPCALPRGVRDFVGRRAELAALRGLAHRPPPGSPGGGGVSPPVAVVFGAPGSGKTSLAVQLAEQLAPELADGAFLLDMQGLDDRPLSPQEAVMRLLGAWGAGDLDLVQLSPEERLARYQAVAGGLHGVLILDNAGSEAQVRPLLPRAGRLLVVVTSRHTMAGLEGVRRVELPVLDPLESGSLLRAVVGAGRVDAEPDAARTIAALCGHLPLAVRVAANWAATRTNWSLQRLAVRLTDEDRRLDSLSAGDLRVNSAFSLSYSRLAPGAARMFRLLSLVPAPDFSLPLAAVLARVPLFDAEDLLEELLEAGLLTTHRDDRYRLHDLLRLYARAQLRQEDGGARPEASRSRLRAWLLDTAVTAGRWHEPEYGAPPPDPERLVALEDPGQAMGWLKAEYANWLAAFREAAALGEHGAVNEVGRAMGLVSDNWVSAGHWTEVFETAARAAAALGEAATEAGHLNDLSWAHWVCEGSHADAVATATAALDLARACGDRVQQARAHLRLSVLRDAVGDASSAADHCRRAMDLFIAADEVTRYLPACNVSIRLLHRAGRNDEAVATYREVMGVLADPRHAERIPESVRGLTVLVATYHLSLVHLNLGQWAEAVDALRPLRGQLDARGYHRVGAKLHLHLGHALAHLGEGDEAAAEYRAVVAFGDRVPGELVEQARAAIEGLGTGRLSPPTVFD</sequence>
<dbReference type="Gene3D" id="1.10.260.40">
    <property type="entry name" value="lambda repressor-like DNA-binding domains"/>
    <property type="match status" value="1"/>
</dbReference>
<protein>
    <recommendedName>
        <fullName evidence="2">HTH cro/C1-type domain-containing protein</fullName>
    </recommendedName>
</protein>
<dbReference type="AlphaFoldDB" id="A0A9W6Q494"/>
<evidence type="ECO:0000313" key="4">
    <source>
        <dbReference type="Proteomes" id="UP001165041"/>
    </source>
</evidence>
<dbReference type="Gene3D" id="3.40.50.300">
    <property type="entry name" value="P-loop containing nucleotide triphosphate hydrolases"/>
    <property type="match status" value="1"/>
</dbReference>
<dbReference type="InterPro" id="IPR003593">
    <property type="entry name" value="AAA+_ATPase"/>
</dbReference>
<dbReference type="PANTHER" id="PTHR47691">
    <property type="entry name" value="REGULATOR-RELATED"/>
    <property type="match status" value="1"/>
</dbReference>
<dbReference type="SUPFAM" id="SSF48452">
    <property type="entry name" value="TPR-like"/>
    <property type="match status" value="2"/>
</dbReference>
<accession>A0A9W6Q494</accession>
<dbReference type="Proteomes" id="UP001165041">
    <property type="component" value="Unassembled WGS sequence"/>
</dbReference>
<organism evidence="3 4">
    <name type="scientific">Kitasatospora phosalacinea</name>
    <dbReference type="NCBI Taxonomy" id="2065"/>
    <lineage>
        <taxon>Bacteria</taxon>
        <taxon>Bacillati</taxon>
        <taxon>Actinomycetota</taxon>
        <taxon>Actinomycetes</taxon>
        <taxon>Kitasatosporales</taxon>
        <taxon>Streptomycetaceae</taxon>
        <taxon>Kitasatospora</taxon>
    </lineage>
</organism>
<evidence type="ECO:0000259" key="2">
    <source>
        <dbReference type="PROSITE" id="PS50943"/>
    </source>
</evidence>
<gene>
    <name evidence="3" type="ORF">Kpho02_05250</name>
</gene>
<feature type="domain" description="HTH cro/C1-type" evidence="2">
    <location>
        <begin position="45"/>
        <end position="100"/>
    </location>
</feature>
<dbReference type="PANTHER" id="PTHR47691:SF3">
    <property type="entry name" value="HTH-TYPE TRANSCRIPTIONAL REGULATOR RV0890C-RELATED"/>
    <property type="match status" value="1"/>
</dbReference>
<dbReference type="Gene3D" id="1.25.40.10">
    <property type="entry name" value="Tetratricopeptide repeat domain"/>
    <property type="match status" value="2"/>
</dbReference>
<dbReference type="Pfam" id="PF13560">
    <property type="entry name" value="HTH_31"/>
    <property type="match status" value="1"/>
</dbReference>
<dbReference type="SUPFAM" id="SSF47413">
    <property type="entry name" value="lambda repressor-like DNA-binding domains"/>
    <property type="match status" value="1"/>
</dbReference>
<dbReference type="CDD" id="cd00093">
    <property type="entry name" value="HTH_XRE"/>
    <property type="match status" value="1"/>
</dbReference>
<dbReference type="SMART" id="SM00382">
    <property type="entry name" value="AAA"/>
    <property type="match status" value="1"/>
</dbReference>
<name>A0A9W6Q494_9ACTN</name>
<proteinExistence type="predicted"/>
<dbReference type="InterPro" id="IPR011990">
    <property type="entry name" value="TPR-like_helical_dom_sf"/>
</dbReference>
<dbReference type="Gene3D" id="1.10.10.10">
    <property type="entry name" value="Winged helix-like DNA-binding domain superfamily/Winged helix DNA-binding domain"/>
    <property type="match status" value="1"/>
</dbReference>
<dbReference type="GO" id="GO:0003677">
    <property type="term" value="F:DNA binding"/>
    <property type="evidence" value="ECO:0007669"/>
    <property type="project" value="InterPro"/>
</dbReference>
<dbReference type="InterPro" id="IPR010982">
    <property type="entry name" value="Lambda_DNA-bd_dom_sf"/>
</dbReference>
<comment type="caution">
    <text evidence="3">The sequence shown here is derived from an EMBL/GenBank/DDBJ whole genome shotgun (WGS) entry which is preliminary data.</text>
</comment>
<dbReference type="InterPro" id="IPR036388">
    <property type="entry name" value="WH-like_DNA-bd_sf"/>
</dbReference>
<dbReference type="SUPFAM" id="SSF52540">
    <property type="entry name" value="P-loop containing nucleoside triphosphate hydrolases"/>
    <property type="match status" value="1"/>
</dbReference>
<dbReference type="InterPro" id="IPR001387">
    <property type="entry name" value="Cro/C1-type_HTH"/>
</dbReference>
<feature type="region of interest" description="Disordered" evidence="1">
    <location>
        <begin position="1"/>
        <end position="37"/>
    </location>
</feature>
<dbReference type="PROSITE" id="PS50943">
    <property type="entry name" value="HTH_CROC1"/>
    <property type="match status" value="1"/>
</dbReference>
<dbReference type="SMART" id="SM00530">
    <property type="entry name" value="HTH_XRE"/>
    <property type="match status" value="1"/>
</dbReference>
<evidence type="ECO:0000313" key="3">
    <source>
        <dbReference type="EMBL" id="GLW68226.1"/>
    </source>
</evidence>
<evidence type="ECO:0000256" key="1">
    <source>
        <dbReference type="SAM" id="MobiDB-lite"/>
    </source>
</evidence>
<dbReference type="EMBL" id="BSSA01000001">
    <property type="protein sequence ID" value="GLW68226.1"/>
    <property type="molecule type" value="Genomic_DNA"/>
</dbReference>
<reference evidence="3" key="1">
    <citation type="submission" date="2023-02" db="EMBL/GenBank/DDBJ databases">
        <title>Kitasatospora phosalacinea NBRC 14627.</title>
        <authorList>
            <person name="Ichikawa N."/>
            <person name="Sato H."/>
            <person name="Tonouchi N."/>
        </authorList>
    </citation>
    <scope>NUCLEOTIDE SEQUENCE</scope>
    <source>
        <strain evidence="3">NBRC 14627</strain>
    </source>
</reference>
<dbReference type="InterPro" id="IPR027417">
    <property type="entry name" value="P-loop_NTPase"/>
</dbReference>